<feature type="compositionally biased region" description="Basic and acidic residues" evidence="1">
    <location>
        <begin position="146"/>
        <end position="161"/>
    </location>
</feature>
<evidence type="ECO:0000313" key="3">
    <source>
        <dbReference type="EMBL" id="KAK7105428.1"/>
    </source>
</evidence>
<dbReference type="AlphaFoldDB" id="A0AAN9BFY0"/>
<dbReference type="Proteomes" id="UP001374579">
    <property type="component" value="Unassembled WGS sequence"/>
</dbReference>
<reference evidence="3 4" key="1">
    <citation type="submission" date="2024-02" db="EMBL/GenBank/DDBJ databases">
        <title>Chromosome-scale genome assembly of the rough periwinkle Littorina saxatilis.</title>
        <authorList>
            <person name="De Jode A."/>
            <person name="Faria R."/>
            <person name="Formenti G."/>
            <person name="Sims Y."/>
            <person name="Smith T.P."/>
            <person name="Tracey A."/>
            <person name="Wood J.M.D."/>
            <person name="Zagrodzka Z.B."/>
            <person name="Johannesson K."/>
            <person name="Butlin R.K."/>
            <person name="Leder E.H."/>
        </authorList>
    </citation>
    <scope>NUCLEOTIDE SEQUENCE [LARGE SCALE GENOMIC DNA]</scope>
    <source>
        <strain evidence="3">Snail1</strain>
        <tissue evidence="3">Muscle</tissue>
    </source>
</reference>
<name>A0AAN9BFY0_9CAEN</name>
<organism evidence="3 4">
    <name type="scientific">Littorina saxatilis</name>
    <dbReference type="NCBI Taxonomy" id="31220"/>
    <lineage>
        <taxon>Eukaryota</taxon>
        <taxon>Metazoa</taxon>
        <taxon>Spiralia</taxon>
        <taxon>Lophotrochozoa</taxon>
        <taxon>Mollusca</taxon>
        <taxon>Gastropoda</taxon>
        <taxon>Caenogastropoda</taxon>
        <taxon>Littorinimorpha</taxon>
        <taxon>Littorinoidea</taxon>
        <taxon>Littorinidae</taxon>
        <taxon>Littorina</taxon>
    </lineage>
</organism>
<evidence type="ECO:0000313" key="4">
    <source>
        <dbReference type="Proteomes" id="UP001374579"/>
    </source>
</evidence>
<sequence>MEISDVSENFQGSYTCNVIPSDESAIQRTKHACILLVNGAHATQLVDERTCENGCSAVQVNLALLIILLLGVILIFLLVGFKLKWFSCSKVVSSLSRKRTDDAEGGVQELEHLNQPDETEAAAIEKDQPSTPMPSPSPNTSSGAEGKQHDEESKDDSHIEEGGVAENAGAENQSEMRDESRAAPKRSGCVVQ</sequence>
<dbReference type="EMBL" id="JBAMIC010000007">
    <property type="protein sequence ID" value="KAK7105428.1"/>
    <property type="molecule type" value="Genomic_DNA"/>
</dbReference>
<feature type="region of interest" description="Disordered" evidence="1">
    <location>
        <begin position="123"/>
        <end position="192"/>
    </location>
</feature>
<protein>
    <submittedName>
        <fullName evidence="3">Uncharacterized protein</fullName>
    </submittedName>
</protein>
<proteinExistence type="predicted"/>
<keyword evidence="2" id="KW-0472">Membrane</keyword>
<comment type="caution">
    <text evidence="3">The sequence shown here is derived from an EMBL/GenBank/DDBJ whole genome shotgun (WGS) entry which is preliminary data.</text>
</comment>
<keyword evidence="2" id="KW-1133">Transmembrane helix</keyword>
<gene>
    <name evidence="3" type="ORF">V1264_016808</name>
</gene>
<feature type="transmembrane region" description="Helical" evidence="2">
    <location>
        <begin position="62"/>
        <end position="81"/>
    </location>
</feature>
<keyword evidence="2" id="KW-0812">Transmembrane</keyword>
<accession>A0AAN9BFY0</accession>
<feature type="compositionally biased region" description="Low complexity" evidence="1">
    <location>
        <begin position="162"/>
        <end position="172"/>
    </location>
</feature>
<evidence type="ECO:0000256" key="2">
    <source>
        <dbReference type="SAM" id="Phobius"/>
    </source>
</evidence>
<evidence type="ECO:0000256" key="1">
    <source>
        <dbReference type="SAM" id="MobiDB-lite"/>
    </source>
</evidence>
<keyword evidence="4" id="KW-1185">Reference proteome</keyword>